<dbReference type="GO" id="GO:0005576">
    <property type="term" value="C:extracellular region"/>
    <property type="evidence" value="ECO:0007669"/>
    <property type="project" value="UniProtKB-SubCell"/>
</dbReference>
<protein>
    <submittedName>
        <fullName evidence="4">Uncharacterized protein</fullName>
    </submittedName>
</protein>
<reference evidence="4 5" key="1">
    <citation type="submission" date="2020-04" db="EMBL/GenBank/DDBJ databases">
        <authorList>
            <person name="Alioto T."/>
            <person name="Alioto T."/>
            <person name="Gomez Garrido J."/>
        </authorList>
    </citation>
    <scope>NUCLEOTIDE SEQUENCE [LARGE SCALE GENOMIC DNA]</scope>
</reference>
<proteinExistence type="inferred from homology"/>
<dbReference type="EMBL" id="CADEPI010000030">
    <property type="protein sequence ID" value="CAB3367397.1"/>
    <property type="molecule type" value="Genomic_DNA"/>
</dbReference>
<evidence type="ECO:0000313" key="5">
    <source>
        <dbReference type="Proteomes" id="UP000494165"/>
    </source>
</evidence>
<comment type="similarity">
    <text evidence="2">Belongs to the PBP/GOBP family.</text>
</comment>
<dbReference type="Proteomes" id="UP000494165">
    <property type="component" value="Unassembled WGS sequence"/>
</dbReference>
<keyword evidence="5" id="KW-1185">Reference proteome</keyword>
<comment type="caution">
    <text evidence="4">The sequence shown here is derived from an EMBL/GenBank/DDBJ whole genome shotgun (WGS) entry which is preliminary data.</text>
</comment>
<evidence type="ECO:0000256" key="3">
    <source>
        <dbReference type="ARBA" id="ARBA00022525"/>
    </source>
</evidence>
<sequence>MPRSGHRKSNRETVAMRNLLVAFALVGLLAKESLGVDLSLERRRRDADQCSLMTIKKSLDCCDLPDGIPEGYYGPCLSKVTKKKRDPKAKRIQGMSFACTLSCILEKTNMLQSDGYANLTGLQQLYLSKSSAAWVPVVNAAFNKCTKEQKTAEITTEGECKLPNLHFAFCLYQYAVQKCPTDSQIRQTGQAAKNKAAKCKSSIAKVSKCDPWTPLQAPSDSQQKTTS</sequence>
<accession>A0A8S1CDE8</accession>
<dbReference type="InterPro" id="IPR052295">
    <property type="entry name" value="Odorant-binding_protein"/>
</dbReference>
<keyword evidence="3" id="KW-0964">Secreted</keyword>
<gene>
    <name evidence="4" type="ORF">CLODIP_2_CD00359</name>
</gene>
<organism evidence="4 5">
    <name type="scientific">Cloeon dipterum</name>
    <dbReference type="NCBI Taxonomy" id="197152"/>
    <lineage>
        <taxon>Eukaryota</taxon>
        <taxon>Metazoa</taxon>
        <taxon>Ecdysozoa</taxon>
        <taxon>Arthropoda</taxon>
        <taxon>Hexapoda</taxon>
        <taxon>Insecta</taxon>
        <taxon>Pterygota</taxon>
        <taxon>Palaeoptera</taxon>
        <taxon>Ephemeroptera</taxon>
        <taxon>Pisciforma</taxon>
        <taxon>Baetidae</taxon>
        <taxon>Cloeon</taxon>
    </lineage>
</organism>
<dbReference type="AlphaFoldDB" id="A0A8S1CDE8"/>
<comment type="subcellular location">
    <subcellularLocation>
        <location evidence="1">Secreted</location>
    </subcellularLocation>
</comment>
<name>A0A8S1CDE8_9INSE</name>
<evidence type="ECO:0000313" key="4">
    <source>
        <dbReference type="EMBL" id="CAB3367397.1"/>
    </source>
</evidence>
<evidence type="ECO:0000256" key="2">
    <source>
        <dbReference type="ARBA" id="ARBA00008098"/>
    </source>
</evidence>
<dbReference type="Gene3D" id="1.10.238.270">
    <property type="match status" value="1"/>
</dbReference>
<dbReference type="PANTHER" id="PTHR21066">
    <property type="entry name" value="ODORANT-BINDING PROTEIN 59A-RELATED"/>
    <property type="match status" value="1"/>
</dbReference>
<evidence type="ECO:0000256" key="1">
    <source>
        <dbReference type="ARBA" id="ARBA00004613"/>
    </source>
</evidence>